<organism evidence="2 3">
    <name type="scientific">Paenibacillus mendelii</name>
    <dbReference type="NCBI Taxonomy" id="206163"/>
    <lineage>
        <taxon>Bacteria</taxon>
        <taxon>Bacillati</taxon>
        <taxon>Bacillota</taxon>
        <taxon>Bacilli</taxon>
        <taxon>Bacillales</taxon>
        <taxon>Paenibacillaceae</taxon>
        <taxon>Paenibacillus</taxon>
    </lineage>
</organism>
<accession>A0ABV6JDG6</accession>
<protein>
    <submittedName>
        <fullName evidence="2">DUF5696 domain-containing protein</fullName>
    </submittedName>
</protein>
<reference evidence="2 3" key="1">
    <citation type="submission" date="2024-09" db="EMBL/GenBank/DDBJ databases">
        <authorList>
            <person name="Sun Q."/>
            <person name="Mori K."/>
        </authorList>
    </citation>
    <scope>NUCLEOTIDE SEQUENCE [LARGE SCALE GENOMIC DNA]</scope>
    <source>
        <strain evidence="2 3">CCM 4839</strain>
    </source>
</reference>
<feature type="region of interest" description="Disordered" evidence="1">
    <location>
        <begin position="31"/>
        <end position="56"/>
    </location>
</feature>
<dbReference type="RefSeq" id="WP_204822023.1">
    <property type="nucleotide sequence ID" value="NZ_JANHOF010000023.1"/>
</dbReference>
<proteinExistence type="predicted"/>
<evidence type="ECO:0000256" key="1">
    <source>
        <dbReference type="SAM" id="MobiDB-lite"/>
    </source>
</evidence>
<comment type="caution">
    <text evidence="2">The sequence shown here is derived from an EMBL/GenBank/DDBJ whole genome shotgun (WGS) entry which is preliminary data.</text>
</comment>
<dbReference type="EMBL" id="JBHLVF010000037">
    <property type="protein sequence ID" value="MFC0393963.1"/>
    <property type="molecule type" value="Genomic_DNA"/>
</dbReference>
<gene>
    <name evidence="2" type="ORF">ACFFJ8_21645</name>
</gene>
<dbReference type="Pfam" id="PF18952">
    <property type="entry name" value="DUF5696"/>
    <property type="match status" value="1"/>
</dbReference>
<keyword evidence="3" id="KW-1185">Reference proteome</keyword>
<evidence type="ECO:0000313" key="3">
    <source>
        <dbReference type="Proteomes" id="UP001589818"/>
    </source>
</evidence>
<name>A0ABV6JDG6_9BACL</name>
<sequence>MKKEWLPVAFVLVLVAAFLLVTRPYLPPDKTGLAAGGKKAAAAASPTRSENGERPYQLAAENERLRLEVNEIGQFMVTDLRNGHQWRSNPAASAMEQESVQGLWRQHLLSPFIIETVERGKAKPEQSNWLASGTETSVQAIPGGVRVKHDLAREGIRLTYSLLLHEEYVAFSMDENAIEEYGSRALVMLRMFPFLGAMQDGSSRGGLFVPEGMGAVIPIDGKPKLPYAYSGRVYGSDISVVSEKEKPAVSNSPMPVFGVIGGNNSYLGVVEKGDFLTQITAYPSGLITSFNWVAADFILRETYFTKTSSFGQGFYQYEEKLRREPIEMRYYFQQGEEAGYVGMAQDYRAYLIEEQGAQRIPPVKQMPLDLVLYGGAEKEGFFGDTTVTATSFQAAKQIVSELGDAGISALRVTYEGWSEGGEGGPLPTKKASDALGGSGGLRHLAEHLQETGGELYVNALWHAIRSSRGFLASRDGLRDLSGNTIVSGLEGAKTYYYPPRRVEEIGQEMASYLQELGVSGVAFDGIGASLFTGYEGDTLVTRQAAAQSYLAALDGIRAKLGGASAAFGNAYTIGHVDHIREFPLGASYDLIATKSVPFYPIAVHGLATYTAIPQNLQNEAERGFLQSIEFGAMPTFTLTHEDPIILKDTLGVALFSSRFSEWKSSLLANYTKTAEWTAATAHRFIVGHSRIGEDVYRTDYEGGLSVIVNYGSKVYAAEGLRVPAGDFVTIGKAVGENG</sequence>
<dbReference type="InterPro" id="IPR043751">
    <property type="entry name" value="DUF5696"/>
</dbReference>
<evidence type="ECO:0000313" key="2">
    <source>
        <dbReference type="EMBL" id="MFC0393963.1"/>
    </source>
</evidence>
<dbReference type="Proteomes" id="UP001589818">
    <property type="component" value="Unassembled WGS sequence"/>
</dbReference>